<dbReference type="GO" id="GO:0005886">
    <property type="term" value="C:plasma membrane"/>
    <property type="evidence" value="ECO:0007669"/>
    <property type="project" value="UniProtKB-SubCell"/>
</dbReference>
<evidence type="ECO:0000256" key="3">
    <source>
        <dbReference type="ARBA" id="ARBA00022475"/>
    </source>
</evidence>
<evidence type="ECO:0000313" key="9">
    <source>
        <dbReference type="EMBL" id="TDP90998.1"/>
    </source>
</evidence>
<gene>
    <name evidence="9" type="ORF">EDF62_2655</name>
</gene>
<dbReference type="RefSeq" id="WP_133617336.1">
    <property type="nucleotide sequence ID" value="NZ_SNYA01000006.1"/>
</dbReference>
<keyword evidence="9" id="KW-0808">Transferase</keyword>
<accession>A0A4V3CXN8</accession>
<dbReference type="Pfam" id="PF00884">
    <property type="entry name" value="Sulfatase"/>
    <property type="match status" value="1"/>
</dbReference>
<dbReference type="EMBL" id="SNYA01000006">
    <property type="protein sequence ID" value="TDP90998.1"/>
    <property type="molecule type" value="Genomic_DNA"/>
</dbReference>
<feature type="domain" description="Sulfatase N-terminal" evidence="8">
    <location>
        <begin position="209"/>
        <end position="496"/>
    </location>
</feature>
<dbReference type="Proteomes" id="UP000295601">
    <property type="component" value="Unassembled WGS sequence"/>
</dbReference>
<dbReference type="PANTHER" id="PTHR47371">
    <property type="entry name" value="LIPOTEICHOIC ACID SYNTHASE"/>
    <property type="match status" value="1"/>
</dbReference>
<evidence type="ECO:0000256" key="4">
    <source>
        <dbReference type="ARBA" id="ARBA00022692"/>
    </source>
</evidence>
<protein>
    <submittedName>
        <fullName evidence="9">Phosphoglycerol transferase</fullName>
    </submittedName>
</protein>
<dbReference type="Gene3D" id="3.40.720.10">
    <property type="entry name" value="Alkaline Phosphatase, subunit A"/>
    <property type="match status" value="1"/>
</dbReference>
<evidence type="ECO:0000259" key="8">
    <source>
        <dbReference type="Pfam" id="PF00884"/>
    </source>
</evidence>
<dbReference type="GO" id="GO:0016740">
    <property type="term" value="F:transferase activity"/>
    <property type="evidence" value="ECO:0007669"/>
    <property type="project" value="UniProtKB-KW"/>
</dbReference>
<dbReference type="AlphaFoldDB" id="A0A4V3CXN8"/>
<keyword evidence="10" id="KW-1185">Reference proteome</keyword>
<feature type="transmembrane region" description="Helical" evidence="7">
    <location>
        <begin position="99"/>
        <end position="123"/>
    </location>
</feature>
<proteinExistence type="predicted"/>
<evidence type="ECO:0000313" key="10">
    <source>
        <dbReference type="Proteomes" id="UP000295601"/>
    </source>
</evidence>
<dbReference type="InterPro" id="IPR017850">
    <property type="entry name" value="Alkaline_phosphatase_core_sf"/>
</dbReference>
<comment type="pathway">
    <text evidence="2">Cell wall biogenesis; lipoteichoic acid biosynthesis.</text>
</comment>
<organism evidence="9 10">
    <name type="scientific">Leucobacter luti</name>
    <dbReference type="NCBI Taxonomy" id="340320"/>
    <lineage>
        <taxon>Bacteria</taxon>
        <taxon>Bacillati</taxon>
        <taxon>Actinomycetota</taxon>
        <taxon>Actinomycetes</taxon>
        <taxon>Micrococcales</taxon>
        <taxon>Microbacteriaceae</taxon>
        <taxon>Leucobacter</taxon>
    </lineage>
</organism>
<keyword evidence="3" id="KW-1003">Cell membrane</keyword>
<dbReference type="CDD" id="cd16015">
    <property type="entry name" value="LTA_synthase"/>
    <property type="match status" value="1"/>
</dbReference>
<keyword evidence="6 7" id="KW-0472">Membrane</keyword>
<dbReference type="InterPro" id="IPR000917">
    <property type="entry name" value="Sulfatase_N"/>
</dbReference>
<keyword evidence="5 7" id="KW-1133">Transmembrane helix</keyword>
<name>A0A4V3CXN8_9MICO</name>
<keyword evidence="4 7" id="KW-0812">Transmembrane</keyword>
<comment type="subcellular location">
    <subcellularLocation>
        <location evidence="1">Cell membrane</location>
        <topology evidence="1">Multi-pass membrane protein</topology>
    </subcellularLocation>
</comment>
<evidence type="ECO:0000256" key="1">
    <source>
        <dbReference type="ARBA" id="ARBA00004651"/>
    </source>
</evidence>
<comment type="caution">
    <text evidence="9">The sequence shown here is derived from an EMBL/GenBank/DDBJ whole genome shotgun (WGS) entry which is preliminary data.</text>
</comment>
<evidence type="ECO:0000256" key="6">
    <source>
        <dbReference type="ARBA" id="ARBA00023136"/>
    </source>
</evidence>
<dbReference type="OrthoDB" id="9760224at2"/>
<dbReference type="PANTHER" id="PTHR47371:SF3">
    <property type="entry name" value="PHOSPHOGLYCEROL TRANSFERASE I"/>
    <property type="match status" value="1"/>
</dbReference>
<feature type="transmembrane region" description="Helical" evidence="7">
    <location>
        <begin position="52"/>
        <end position="70"/>
    </location>
</feature>
<evidence type="ECO:0000256" key="2">
    <source>
        <dbReference type="ARBA" id="ARBA00004936"/>
    </source>
</evidence>
<evidence type="ECO:0000256" key="7">
    <source>
        <dbReference type="SAM" id="Phobius"/>
    </source>
</evidence>
<reference evidence="9 10" key="1">
    <citation type="submission" date="2019-03" db="EMBL/GenBank/DDBJ databases">
        <title>Genomic analyses of the natural microbiome of Caenorhabditis elegans.</title>
        <authorList>
            <person name="Samuel B."/>
        </authorList>
    </citation>
    <scope>NUCLEOTIDE SEQUENCE [LARGE SCALE GENOMIC DNA]</scope>
    <source>
        <strain evidence="9 10">JUb18</strain>
    </source>
</reference>
<feature type="transmembrane region" description="Helical" evidence="7">
    <location>
        <begin position="144"/>
        <end position="168"/>
    </location>
</feature>
<sequence length="549" mass="58785">MQETTGSVHDTGHPNLGVAAELVPEEIGLDSAASNATPQRPRARYSRIWESAFWSLIGIGAVCAGIALWVRRTFGVISIDQLLSNLPGGGGEGAGGSGIVVTAVVTGIVIPIAVVLVLAFLVSRSLRSLREAGILRNSRERLRRLVAIVLAVVVPVTGAGFLGATIGVRDYVSALAREAATGTNLGDYYVAPEVPAETSGGTRGVAPKNLILIYLESIEDAFADDDLFEKNMLAPVQEATIGWDTIPRLSQYEGGGWTMSGIVSTQCGIPLRTASAIGDATELNDLGAGSPVASYLPGATCLGDVLAGAGYESVFLGGADASFAGKGAFLTSHGTDEIHDLQYWQELDEQEFRPDWGLSDRRLFERAKDTVVALHDSGDPFALTMLTLDTHEGPMVYEYCEWDTETAMTSITLCSMTQVASFVDFLGAEGILDDTVVMLTGDHQKMIAEGGSFWEELNGAEGRTIFNRIWSPDGVAIKEPDIDQFSVYPTLLELLGFELQDHRAGIGVSALASDDEVPVGTIRDLSDTEYRDLARSRSVDFYHKLWGDR</sequence>
<dbReference type="InterPro" id="IPR050448">
    <property type="entry name" value="OpgB/LTA_synthase_biosynth"/>
</dbReference>
<evidence type="ECO:0000256" key="5">
    <source>
        <dbReference type="ARBA" id="ARBA00022989"/>
    </source>
</evidence>
<dbReference type="SUPFAM" id="SSF53649">
    <property type="entry name" value="Alkaline phosphatase-like"/>
    <property type="match status" value="1"/>
</dbReference>